<organism evidence="1 2">
    <name type="scientific">Prunus yedoensis var. nudiflora</name>
    <dbReference type="NCBI Taxonomy" id="2094558"/>
    <lineage>
        <taxon>Eukaryota</taxon>
        <taxon>Viridiplantae</taxon>
        <taxon>Streptophyta</taxon>
        <taxon>Embryophyta</taxon>
        <taxon>Tracheophyta</taxon>
        <taxon>Spermatophyta</taxon>
        <taxon>Magnoliopsida</taxon>
        <taxon>eudicotyledons</taxon>
        <taxon>Gunneridae</taxon>
        <taxon>Pentapetalae</taxon>
        <taxon>rosids</taxon>
        <taxon>fabids</taxon>
        <taxon>Rosales</taxon>
        <taxon>Rosaceae</taxon>
        <taxon>Amygdaloideae</taxon>
        <taxon>Amygdaleae</taxon>
        <taxon>Prunus</taxon>
    </lineage>
</organism>
<name>A0A314UYR5_PRUYE</name>
<proteinExistence type="predicted"/>
<keyword evidence="2" id="KW-1185">Reference proteome</keyword>
<dbReference type="Proteomes" id="UP000250321">
    <property type="component" value="Unassembled WGS sequence"/>
</dbReference>
<evidence type="ECO:0000313" key="1">
    <source>
        <dbReference type="EMBL" id="PQM41782.1"/>
    </source>
</evidence>
<dbReference type="AlphaFoldDB" id="A0A314UYR5"/>
<dbReference type="OrthoDB" id="822789at2759"/>
<sequence>MATVIPVDEIYASIVHRTRRSSLAQRLRGWKIECRQLVKEEELPLMCHQCQRNDNSRARFERWNKKSPHVDEVWRDKEIRMLFGLAYVENELLDAFLDAFCHPFGHVKFENLGIQVHYPRD</sequence>
<reference evidence="1 2" key="1">
    <citation type="submission" date="2018-02" db="EMBL/GenBank/DDBJ databases">
        <title>Draft genome of wild Prunus yedoensis var. nudiflora.</title>
        <authorList>
            <person name="Baek S."/>
            <person name="Kim J.-H."/>
            <person name="Choi K."/>
            <person name="Kim G.-B."/>
            <person name="Cho A."/>
            <person name="Jang H."/>
            <person name="Shin C.-H."/>
            <person name="Yu H.-J."/>
            <person name="Mun J.-H."/>
        </authorList>
    </citation>
    <scope>NUCLEOTIDE SEQUENCE [LARGE SCALE GENOMIC DNA]</scope>
    <source>
        <strain evidence="2">cv. Jeju island</strain>
        <tissue evidence="1">Leaf</tissue>
    </source>
</reference>
<dbReference type="EMBL" id="PJQY01002919">
    <property type="protein sequence ID" value="PQM41782.1"/>
    <property type="molecule type" value="Genomic_DNA"/>
</dbReference>
<gene>
    <name evidence="1" type="ORF">Pyn_38573</name>
</gene>
<protein>
    <submittedName>
        <fullName evidence="1">Uncharacterized protein</fullName>
    </submittedName>
</protein>
<comment type="caution">
    <text evidence="1">The sequence shown here is derived from an EMBL/GenBank/DDBJ whole genome shotgun (WGS) entry which is preliminary data.</text>
</comment>
<accession>A0A314UYR5</accession>
<evidence type="ECO:0000313" key="2">
    <source>
        <dbReference type="Proteomes" id="UP000250321"/>
    </source>
</evidence>